<dbReference type="GO" id="GO:0006914">
    <property type="term" value="P:autophagy"/>
    <property type="evidence" value="ECO:0007669"/>
    <property type="project" value="UniProtKB-KW"/>
</dbReference>
<comment type="similarity">
    <text evidence="4">Belongs to the WD repeat PROPPIN family.</text>
</comment>
<dbReference type="SMART" id="SM00320">
    <property type="entry name" value="WD40"/>
    <property type="match status" value="3"/>
</dbReference>
<keyword evidence="6" id="KW-1185">Reference proteome</keyword>
<dbReference type="AlphaFoldDB" id="A0A433UB95"/>
<dbReference type="InterPro" id="IPR048720">
    <property type="entry name" value="PROPPIN"/>
</dbReference>
<dbReference type="EMBL" id="RQTK01000020">
    <property type="protein sequence ID" value="RUS91003.1"/>
    <property type="molecule type" value="Genomic_DNA"/>
</dbReference>
<evidence type="ECO:0000313" key="6">
    <source>
        <dbReference type="Proteomes" id="UP000271974"/>
    </source>
</evidence>
<evidence type="ECO:0000256" key="1">
    <source>
        <dbReference type="ARBA" id="ARBA00022574"/>
    </source>
</evidence>
<dbReference type="STRING" id="188477.A0A433UB95"/>
<dbReference type="OrthoDB" id="1667587at2759"/>
<protein>
    <submittedName>
        <fullName evidence="5">Uncharacterized protein</fullName>
    </submittedName>
</protein>
<comment type="caution">
    <text evidence="5">The sequence shown here is derived from an EMBL/GenBank/DDBJ whole genome shotgun (WGS) entry which is preliminary data.</text>
</comment>
<dbReference type="InterPro" id="IPR015943">
    <property type="entry name" value="WD40/YVTN_repeat-like_dom_sf"/>
</dbReference>
<gene>
    <name evidence="5" type="ORF">EGW08_001220</name>
</gene>
<dbReference type="PANTHER" id="PTHR11227">
    <property type="entry name" value="WD-REPEAT PROTEIN INTERACTING WITH PHOSPHOINOSIDES WIPI -RELATED"/>
    <property type="match status" value="1"/>
</dbReference>
<keyword evidence="1" id="KW-0853">WD repeat</keyword>
<evidence type="ECO:0000256" key="3">
    <source>
        <dbReference type="ARBA" id="ARBA00023006"/>
    </source>
</evidence>
<evidence type="ECO:0000256" key="2">
    <source>
        <dbReference type="ARBA" id="ARBA00022737"/>
    </source>
</evidence>
<dbReference type="GO" id="GO:0005737">
    <property type="term" value="C:cytoplasm"/>
    <property type="evidence" value="ECO:0007669"/>
    <property type="project" value="UniProtKB-ARBA"/>
</dbReference>
<dbReference type="Proteomes" id="UP000271974">
    <property type="component" value="Unassembled WGS sequence"/>
</dbReference>
<name>A0A433UB95_ELYCH</name>
<accession>A0A433UB95</accession>
<dbReference type="Gene3D" id="2.130.10.10">
    <property type="entry name" value="YVTN repeat-like/Quinoprotein amine dehydrogenase"/>
    <property type="match status" value="2"/>
</dbReference>
<keyword evidence="3" id="KW-0072">Autophagy</keyword>
<dbReference type="InterPro" id="IPR036322">
    <property type="entry name" value="WD40_repeat_dom_sf"/>
</dbReference>
<keyword evidence="2" id="KW-0677">Repeat</keyword>
<organism evidence="5 6">
    <name type="scientific">Elysia chlorotica</name>
    <name type="common">Eastern emerald elysia</name>
    <name type="synonym">Sea slug</name>
    <dbReference type="NCBI Taxonomy" id="188477"/>
    <lineage>
        <taxon>Eukaryota</taxon>
        <taxon>Metazoa</taxon>
        <taxon>Spiralia</taxon>
        <taxon>Lophotrochozoa</taxon>
        <taxon>Mollusca</taxon>
        <taxon>Gastropoda</taxon>
        <taxon>Heterobranchia</taxon>
        <taxon>Euthyneura</taxon>
        <taxon>Panpulmonata</taxon>
        <taxon>Sacoglossa</taxon>
        <taxon>Placobranchoidea</taxon>
        <taxon>Plakobranchidae</taxon>
        <taxon>Elysia</taxon>
    </lineage>
</organism>
<evidence type="ECO:0000256" key="4">
    <source>
        <dbReference type="ARBA" id="ARBA00025740"/>
    </source>
</evidence>
<reference evidence="5 6" key="1">
    <citation type="submission" date="2019-01" db="EMBL/GenBank/DDBJ databases">
        <title>A draft genome assembly of the solar-powered sea slug Elysia chlorotica.</title>
        <authorList>
            <person name="Cai H."/>
            <person name="Li Q."/>
            <person name="Fang X."/>
            <person name="Li J."/>
            <person name="Curtis N.E."/>
            <person name="Altenburger A."/>
            <person name="Shibata T."/>
            <person name="Feng M."/>
            <person name="Maeda T."/>
            <person name="Schwartz J.A."/>
            <person name="Shigenobu S."/>
            <person name="Lundholm N."/>
            <person name="Nishiyama T."/>
            <person name="Yang H."/>
            <person name="Hasebe M."/>
            <person name="Li S."/>
            <person name="Pierce S.K."/>
            <person name="Wang J."/>
        </authorList>
    </citation>
    <scope>NUCLEOTIDE SEQUENCE [LARGE SCALE GENOMIC DNA]</scope>
    <source>
        <strain evidence="5">EC2010</strain>
        <tissue evidence="5">Whole organism of an adult</tissue>
    </source>
</reference>
<dbReference type="SUPFAM" id="SSF50978">
    <property type="entry name" value="WD40 repeat-like"/>
    <property type="match status" value="1"/>
</dbReference>
<dbReference type="InterPro" id="IPR001680">
    <property type="entry name" value="WD40_rpt"/>
</dbReference>
<proteinExistence type="inferred from homology"/>
<evidence type="ECO:0000313" key="5">
    <source>
        <dbReference type="EMBL" id="RUS91003.1"/>
    </source>
</evidence>
<dbReference type="Pfam" id="PF21032">
    <property type="entry name" value="PROPPIN"/>
    <property type="match status" value="1"/>
</dbReference>
<sequence>MIILFNLHLKFNKLTQGTFSCQTTMARRGVMSVKLNQDQEYFTSATEDGVGIFHMDPLVQTFYIDGSKIGSVRCAEMRFRSNIVALISGGNRPLYDDRTVILWDMLKEKAVTKIVVKEPVLDVKMATDRLVVILRSKVILLAFPTGETLAEITTRDNPNAVCALSHISRKLIIPSKKGRGCIQIEDLDKDDAAPQSKPPLILQAHANDIICLAINPTGEFIATASTQGTNIHLYNTVTKELKKLRRGVDKANIYCLNFSKDTSYLSCSSDKGTVHVWSLKDLDMNPVSTLKPLVGLPNEIKSYASFTVTAECACLCSFGPGDAIYAVCLDGSFHKYKIGRDGSQTDTGRNCFRVSYDVYPNLGELYD</sequence>